<dbReference type="Pfam" id="PF08433">
    <property type="entry name" value="KTI12"/>
    <property type="match status" value="1"/>
</dbReference>
<evidence type="ECO:0000256" key="7">
    <source>
        <dbReference type="ARBA" id="ARBA00022843"/>
    </source>
</evidence>
<feature type="region of interest" description="Disordered" evidence="15">
    <location>
        <begin position="94"/>
        <end position="114"/>
    </location>
</feature>
<evidence type="ECO:0000256" key="15">
    <source>
        <dbReference type="SAM" id="MobiDB-lite"/>
    </source>
</evidence>
<evidence type="ECO:0000256" key="5">
    <source>
        <dbReference type="ARBA" id="ARBA00022741"/>
    </source>
</evidence>
<dbReference type="SUPFAM" id="SSF52540">
    <property type="entry name" value="P-loop containing nucleoside triphosphate hydrolases"/>
    <property type="match status" value="1"/>
</dbReference>
<dbReference type="GO" id="GO:0016607">
    <property type="term" value="C:nuclear speck"/>
    <property type="evidence" value="ECO:0007669"/>
    <property type="project" value="UniProtKB-SubCell"/>
</dbReference>
<reference evidence="16" key="2">
    <citation type="journal article" date="2014" name="BMC Genomics">
        <title>A genomic perspective to assessing quality of mass-reared SIT flies used in Mediterranean fruit fly (Ceratitis capitata) eradication in California.</title>
        <authorList>
            <person name="Calla B."/>
            <person name="Hall B."/>
            <person name="Hou S."/>
            <person name="Geib S.M."/>
        </authorList>
    </citation>
    <scope>NUCLEOTIDE SEQUENCE</scope>
</reference>
<evidence type="ECO:0000256" key="9">
    <source>
        <dbReference type="ARBA" id="ARBA00023163"/>
    </source>
</evidence>
<dbReference type="InterPro" id="IPR013641">
    <property type="entry name" value="KTI12/PSTK"/>
</dbReference>
<evidence type="ECO:0000256" key="2">
    <source>
        <dbReference type="ARBA" id="ARBA00022481"/>
    </source>
</evidence>
<comment type="function">
    <text evidence="11">Plays a role in the reduction of telomerase activity during differentiation of embryonic stem cells by binding to the core promoter of TERT and controlling its down-regulation.</text>
</comment>
<name>W8C2S8_CERCA</name>
<feature type="region of interest" description="Disordered" evidence="15">
    <location>
        <begin position="1"/>
        <end position="82"/>
    </location>
</feature>
<proteinExistence type="evidence at transcript level"/>
<dbReference type="FunFam" id="3.40.50.300:FF:000399">
    <property type="entry name" value="YLP motif containing 1"/>
    <property type="match status" value="1"/>
</dbReference>
<dbReference type="Gene3D" id="3.40.50.300">
    <property type="entry name" value="P-loop containing nucleotide triphosphate hydrolases"/>
    <property type="match status" value="1"/>
</dbReference>
<sequence>MKGNSKRKNKKKKKKNTSAQQNVAEQQTEGAQGVQANGKQQQQAVIESENKNENEDTQESITNPSETNNSNMSSSNGANEELEQISDNEDNFEISRDCESPAPQPPPPPMLNTKSQYLCTVQQDATEPTQSIFPSTAAANEHIPKIASEHVQMSFPSIENKNTITVDEILLKPGRLTRPKKVCVILRGPPGSGKSHVAKLIKEKELEMGGGNPRILSIDDYFLIENDYEERCPKTGKKIPKKEVLYEFDAEMEDKYMQYLIKSFKKTISDNLYDFIIVDCNNNSLRSLNEFYCHSKDSGFMPYIVDLICDLETCLNRNIHERSEKDINAIIGSWKHTPLHYIKLDVSSLLENLVEMEDAEDMVMVNCFLL</sequence>
<dbReference type="OrthoDB" id="8067109at2759"/>
<keyword evidence="2" id="KW-0488">Methylation</keyword>
<keyword evidence="8" id="KW-0805">Transcription regulation</keyword>
<evidence type="ECO:0000256" key="12">
    <source>
        <dbReference type="ARBA" id="ARBA00065932"/>
    </source>
</evidence>
<dbReference type="InterPro" id="IPR026314">
    <property type="entry name" value="YLP_motif_con_p1"/>
</dbReference>
<comment type="subcellular location">
    <subcellularLocation>
        <location evidence="1">Nucleus speckle</location>
    </subcellularLocation>
</comment>
<keyword evidence="5" id="KW-0547">Nucleotide-binding</keyword>
<feature type="compositionally biased region" description="Low complexity" evidence="15">
    <location>
        <begin position="30"/>
        <end position="44"/>
    </location>
</feature>
<dbReference type="PANTHER" id="PTHR13413:SF0">
    <property type="entry name" value="YLP MOTIF-CONTAINING PROTEIN 1"/>
    <property type="match status" value="1"/>
</dbReference>
<feature type="compositionally biased region" description="Basic residues" evidence="15">
    <location>
        <begin position="1"/>
        <end position="16"/>
    </location>
</feature>
<dbReference type="GO" id="GO:0005524">
    <property type="term" value="F:ATP binding"/>
    <property type="evidence" value="ECO:0007669"/>
    <property type="project" value="UniProtKB-KW"/>
</dbReference>
<evidence type="ECO:0000256" key="10">
    <source>
        <dbReference type="ARBA" id="ARBA00023242"/>
    </source>
</evidence>
<dbReference type="EMBL" id="GAMC01006409">
    <property type="protein sequence ID" value="JAC00147.1"/>
    <property type="molecule type" value="mRNA"/>
</dbReference>
<keyword evidence="4" id="KW-1017">Isopeptide bond</keyword>
<protein>
    <recommendedName>
        <fullName evidence="13">YLP motif-containing protein 1</fullName>
    </recommendedName>
    <alternativeName>
        <fullName evidence="14">Nuclear protein ZAP3</fullName>
    </alternativeName>
</protein>
<evidence type="ECO:0000256" key="13">
    <source>
        <dbReference type="ARBA" id="ARBA00068971"/>
    </source>
</evidence>
<comment type="subunit">
    <text evidence="12">Interacts with PPP1CA and NCOA5. Forms a complex with ILF2, ILF3, KHDRBS1, RBMX, NCOA5 and PPP1CA.</text>
</comment>
<dbReference type="AlphaFoldDB" id="W8C2S8"/>
<keyword evidence="10" id="KW-0539">Nucleus</keyword>
<evidence type="ECO:0000256" key="1">
    <source>
        <dbReference type="ARBA" id="ARBA00004324"/>
    </source>
</evidence>
<dbReference type="PANTHER" id="PTHR13413">
    <property type="entry name" value="YLP MOTIF CONTAINING PROTEIN NUCLEAR PROTEIN ZAP"/>
    <property type="match status" value="1"/>
</dbReference>
<keyword evidence="3" id="KW-0678">Repressor</keyword>
<accession>W8C2S8</accession>
<evidence type="ECO:0000256" key="8">
    <source>
        <dbReference type="ARBA" id="ARBA00023015"/>
    </source>
</evidence>
<evidence type="ECO:0000313" key="16">
    <source>
        <dbReference type="EMBL" id="JAC00147.1"/>
    </source>
</evidence>
<evidence type="ECO:0000256" key="6">
    <source>
        <dbReference type="ARBA" id="ARBA00022840"/>
    </source>
</evidence>
<evidence type="ECO:0000256" key="3">
    <source>
        <dbReference type="ARBA" id="ARBA00022491"/>
    </source>
</evidence>
<evidence type="ECO:0000256" key="14">
    <source>
        <dbReference type="ARBA" id="ARBA00083294"/>
    </source>
</evidence>
<feature type="compositionally biased region" description="Low complexity" evidence="15">
    <location>
        <begin position="63"/>
        <end position="79"/>
    </location>
</feature>
<feature type="compositionally biased region" description="Polar residues" evidence="15">
    <location>
        <begin position="17"/>
        <end position="29"/>
    </location>
</feature>
<dbReference type="GO" id="GO:0032204">
    <property type="term" value="P:regulation of telomere maintenance"/>
    <property type="evidence" value="ECO:0007669"/>
    <property type="project" value="TreeGrafter"/>
</dbReference>
<reference evidence="16" key="1">
    <citation type="submission" date="2013-07" db="EMBL/GenBank/DDBJ databases">
        <authorList>
            <person name="Geib S."/>
        </authorList>
    </citation>
    <scope>NUCLEOTIDE SEQUENCE</scope>
</reference>
<keyword evidence="9" id="KW-0804">Transcription</keyword>
<keyword evidence="6" id="KW-0067">ATP-binding</keyword>
<organism evidence="16">
    <name type="scientific">Ceratitis capitata</name>
    <name type="common">Mediterranean fruit fly</name>
    <name type="synonym">Tephritis capitata</name>
    <dbReference type="NCBI Taxonomy" id="7213"/>
    <lineage>
        <taxon>Eukaryota</taxon>
        <taxon>Metazoa</taxon>
        <taxon>Ecdysozoa</taxon>
        <taxon>Arthropoda</taxon>
        <taxon>Hexapoda</taxon>
        <taxon>Insecta</taxon>
        <taxon>Pterygota</taxon>
        <taxon>Neoptera</taxon>
        <taxon>Endopterygota</taxon>
        <taxon>Diptera</taxon>
        <taxon>Brachycera</taxon>
        <taxon>Muscomorpha</taxon>
        <taxon>Tephritoidea</taxon>
        <taxon>Tephritidae</taxon>
        <taxon>Ceratitis</taxon>
        <taxon>Ceratitis</taxon>
    </lineage>
</organism>
<dbReference type="InterPro" id="IPR027417">
    <property type="entry name" value="P-loop_NTPase"/>
</dbReference>
<evidence type="ECO:0000256" key="4">
    <source>
        <dbReference type="ARBA" id="ARBA00022499"/>
    </source>
</evidence>
<gene>
    <name evidence="16" type="primary">YLPM1</name>
</gene>
<evidence type="ECO:0000256" key="11">
    <source>
        <dbReference type="ARBA" id="ARBA00058677"/>
    </source>
</evidence>
<keyword evidence="7" id="KW-0832">Ubl conjugation</keyword>